<evidence type="ECO:0000259" key="2">
    <source>
        <dbReference type="Pfam" id="PF01977"/>
    </source>
</evidence>
<gene>
    <name evidence="4" type="ORF">E6H04_10940</name>
</gene>
<evidence type="ECO:0000256" key="1">
    <source>
        <dbReference type="SAM" id="MobiDB-lite"/>
    </source>
</evidence>
<protein>
    <recommendedName>
        <fullName evidence="6">UbiD family decarboxylase</fullName>
    </recommendedName>
</protein>
<dbReference type="AlphaFoldDB" id="A0A537J6Q3"/>
<evidence type="ECO:0000313" key="5">
    <source>
        <dbReference type="Proteomes" id="UP000320048"/>
    </source>
</evidence>
<evidence type="ECO:0008006" key="6">
    <source>
        <dbReference type="Google" id="ProtNLM"/>
    </source>
</evidence>
<reference evidence="4 5" key="1">
    <citation type="journal article" date="2019" name="Nat. Microbiol.">
        <title>Mediterranean grassland soil C-N compound turnover is dependent on rainfall and depth, and is mediated by genomically divergent microorganisms.</title>
        <authorList>
            <person name="Diamond S."/>
            <person name="Andeer P.F."/>
            <person name="Li Z."/>
            <person name="Crits-Christoph A."/>
            <person name="Burstein D."/>
            <person name="Anantharaman K."/>
            <person name="Lane K.R."/>
            <person name="Thomas B.C."/>
            <person name="Pan C."/>
            <person name="Northen T.R."/>
            <person name="Banfield J.F."/>
        </authorList>
    </citation>
    <scope>NUCLEOTIDE SEQUENCE [LARGE SCALE GENOMIC DNA]</scope>
    <source>
        <strain evidence="4">NP_7</strain>
    </source>
</reference>
<dbReference type="InterPro" id="IPR049383">
    <property type="entry name" value="UbiD-like_N"/>
</dbReference>
<dbReference type="EMBL" id="VBAO01000303">
    <property type="protein sequence ID" value="TMI79231.1"/>
    <property type="molecule type" value="Genomic_DNA"/>
</dbReference>
<name>A0A537J6Q3_9BACT</name>
<organism evidence="4 5">
    <name type="scientific">Candidatus Segetimicrobium genomatis</name>
    <dbReference type="NCBI Taxonomy" id="2569760"/>
    <lineage>
        <taxon>Bacteria</taxon>
        <taxon>Bacillati</taxon>
        <taxon>Candidatus Sysuimicrobiota</taxon>
        <taxon>Candidatus Sysuimicrobiia</taxon>
        <taxon>Candidatus Sysuimicrobiales</taxon>
        <taxon>Candidatus Segetimicrobiaceae</taxon>
        <taxon>Candidatus Segetimicrobium</taxon>
    </lineage>
</organism>
<dbReference type="PANTHER" id="PTHR30108:SF17">
    <property type="entry name" value="FERULIC ACID DECARBOXYLASE 1"/>
    <property type="match status" value="1"/>
</dbReference>
<dbReference type="Pfam" id="PF20695">
    <property type="entry name" value="UbiD_N"/>
    <property type="match status" value="1"/>
</dbReference>
<dbReference type="GO" id="GO:0005829">
    <property type="term" value="C:cytosol"/>
    <property type="evidence" value="ECO:0007669"/>
    <property type="project" value="TreeGrafter"/>
</dbReference>
<dbReference type="PANTHER" id="PTHR30108">
    <property type="entry name" value="3-OCTAPRENYL-4-HYDROXYBENZOATE CARBOXY-LYASE-RELATED"/>
    <property type="match status" value="1"/>
</dbReference>
<proteinExistence type="predicted"/>
<feature type="compositionally biased region" description="Low complexity" evidence="1">
    <location>
        <begin position="325"/>
        <end position="372"/>
    </location>
</feature>
<accession>A0A537J6Q3</accession>
<feature type="non-terminal residue" evidence="4">
    <location>
        <position position="412"/>
    </location>
</feature>
<feature type="compositionally biased region" description="Polar residues" evidence="1">
    <location>
        <begin position="312"/>
        <end position="322"/>
    </location>
</feature>
<evidence type="ECO:0000313" key="4">
    <source>
        <dbReference type="EMBL" id="TMI79231.1"/>
    </source>
</evidence>
<feature type="domain" description="3-octaprenyl-4-hydroxybenzoate carboxy-lyase-like Rift-related" evidence="2">
    <location>
        <begin position="94"/>
        <end position="271"/>
    </location>
</feature>
<dbReference type="InterPro" id="IPR002830">
    <property type="entry name" value="UbiD"/>
</dbReference>
<feature type="compositionally biased region" description="Low complexity" evidence="1">
    <location>
        <begin position="390"/>
        <end position="402"/>
    </location>
</feature>
<comment type="caution">
    <text evidence="4">The sequence shown here is derived from an EMBL/GenBank/DDBJ whole genome shotgun (WGS) entry which is preliminary data.</text>
</comment>
<feature type="region of interest" description="Disordered" evidence="1">
    <location>
        <begin position="312"/>
        <end position="412"/>
    </location>
</feature>
<dbReference type="SUPFAM" id="SSF50475">
    <property type="entry name" value="FMN-binding split barrel"/>
    <property type="match status" value="1"/>
</dbReference>
<dbReference type="Pfam" id="PF01977">
    <property type="entry name" value="UbiD"/>
    <property type="match status" value="1"/>
</dbReference>
<feature type="domain" description="3-octaprenyl-4-hydroxybenzoate carboxy-lyase-like N-terminal" evidence="3">
    <location>
        <begin position="11"/>
        <end position="91"/>
    </location>
</feature>
<sequence>MPYRDLREYLTVLEEAGKLHHIRTEVDKTWEIAAVSRLAFQEIPEERRPALMFDRVQGHDIPVCVGVLGASRWVYALALETEPEGIPDAWARAQRVKRGEAATLLELPTPIWTRGHDPGPYLTAPCVITRDPDTGIVNVGTYRCQIKGARKIGMWVNFLQHARQHVEPRRLAGERVPVAIVLGPDPSVSLCSVTRIVYGVDELAVAGGLRGTPLDVVSCVTSDLAVPATAEIVIEGEILPDLEEEGPFGEYPGYMGAKADSYVVEVQAITCSAAFPARSRLASVVLPWSTPNRTRPGATATAHVIAVCPHPSASTVTSTTGSPARGSRWRPWSWTTTSTCATPSSSTGRSRGGSSPTRISRSFPIPRRSAWIPRRRPRTSPNSIRRGGCRASSGSTPRRSTPIPRPRCRRPR</sequence>
<evidence type="ECO:0000259" key="3">
    <source>
        <dbReference type="Pfam" id="PF20695"/>
    </source>
</evidence>
<dbReference type="GO" id="GO:0008694">
    <property type="term" value="F:4-hydroxy-3-polyprenylbenzoate decarboxylase activity"/>
    <property type="evidence" value="ECO:0007669"/>
    <property type="project" value="TreeGrafter"/>
</dbReference>
<dbReference type="Proteomes" id="UP000320048">
    <property type="component" value="Unassembled WGS sequence"/>
</dbReference>
<dbReference type="GO" id="GO:0006744">
    <property type="term" value="P:ubiquinone biosynthetic process"/>
    <property type="evidence" value="ECO:0007669"/>
    <property type="project" value="TreeGrafter"/>
</dbReference>
<dbReference type="InterPro" id="IPR048304">
    <property type="entry name" value="UbiD_Rift_dom"/>
</dbReference>